<sequence length="47" mass="5299">MCWVDAKYEAQMIKDGRILDRHIIRKGTGISAPLIKIDIVMKSSIAI</sequence>
<accession>A0A0E9VS46</accession>
<proteinExistence type="predicted"/>
<dbReference type="AlphaFoldDB" id="A0A0E9VS46"/>
<name>A0A0E9VS46_ANGAN</name>
<reference evidence="1" key="2">
    <citation type="journal article" date="2015" name="Fish Shellfish Immunol.">
        <title>Early steps in the European eel (Anguilla anguilla)-Vibrio vulnificus interaction in the gills: Role of the RtxA13 toxin.</title>
        <authorList>
            <person name="Callol A."/>
            <person name="Pajuelo D."/>
            <person name="Ebbesson L."/>
            <person name="Teles M."/>
            <person name="MacKenzie S."/>
            <person name="Amaro C."/>
        </authorList>
    </citation>
    <scope>NUCLEOTIDE SEQUENCE</scope>
</reference>
<protein>
    <submittedName>
        <fullName evidence="1">Uncharacterized protein</fullName>
    </submittedName>
</protein>
<reference evidence="1" key="1">
    <citation type="submission" date="2014-11" db="EMBL/GenBank/DDBJ databases">
        <authorList>
            <person name="Amaro Gonzalez C."/>
        </authorList>
    </citation>
    <scope>NUCLEOTIDE SEQUENCE</scope>
</reference>
<organism evidence="1">
    <name type="scientific">Anguilla anguilla</name>
    <name type="common">European freshwater eel</name>
    <name type="synonym">Muraena anguilla</name>
    <dbReference type="NCBI Taxonomy" id="7936"/>
    <lineage>
        <taxon>Eukaryota</taxon>
        <taxon>Metazoa</taxon>
        <taxon>Chordata</taxon>
        <taxon>Craniata</taxon>
        <taxon>Vertebrata</taxon>
        <taxon>Euteleostomi</taxon>
        <taxon>Actinopterygii</taxon>
        <taxon>Neopterygii</taxon>
        <taxon>Teleostei</taxon>
        <taxon>Anguilliformes</taxon>
        <taxon>Anguillidae</taxon>
        <taxon>Anguilla</taxon>
    </lineage>
</organism>
<evidence type="ECO:0000313" key="1">
    <source>
        <dbReference type="EMBL" id="JAH80934.1"/>
    </source>
</evidence>
<dbReference type="EMBL" id="GBXM01027643">
    <property type="protein sequence ID" value="JAH80934.1"/>
    <property type="molecule type" value="Transcribed_RNA"/>
</dbReference>